<dbReference type="RefSeq" id="WP_096527612.1">
    <property type="nucleotide sequence ID" value="NZ_AP014836.1"/>
</dbReference>
<evidence type="ECO:0000313" key="1">
    <source>
        <dbReference type="EMBL" id="BAW81142.1"/>
    </source>
</evidence>
<name>A0A1Q2SPU0_9GAMM</name>
<dbReference type="OrthoDB" id="5294130at2"/>
<dbReference type="Proteomes" id="UP000243679">
    <property type="component" value="Chromosome"/>
</dbReference>
<gene>
    <name evidence="1" type="ORF">TAO_1772</name>
</gene>
<dbReference type="AlphaFoldDB" id="A0A1Q2SPU0"/>
<accession>A0A1Q2SPU0</accession>
<sequence>MLKKNRQMREYIAKEAARLMIEHGIKSYYQAKCKAAATLGITNTHTQLPTNQEIEQAIITHLRLFKSESLPTALEKLYQTALKAMHLFYRFNPYLVGSILNGLAFEHSGLNLHLFADTEEEIALFLTEIGIPFQLKSQQLSFSSKKIQTLPVFCFIAGDTPVELTVFPTASDRYTPLSPVDGKPMQRAGHKEVQTLLEAVPSLTS</sequence>
<dbReference type="EMBL" id="AP014836">
    <property type="protein sequence ID" value="BAW81142.1"/>
    <property type="molecule type" value="Genomic_DNA"/>
</dbReference>
<organism evidence="1 2">
    <name type="scientific">Candidatus Nitrosoglobus terrae</name>
    <dbReference type="NCBI Taxonomy" id="1630141"/>
    <lineage>
        <taxon>Bacteria</taxon>
        <taxon>Pseudomonadati</taxon>
        <taxon>Pseudomonadota</taxon>
        <taxon>Gammaproteobacteria</taxon>
        <taxon>Chromatiales</taxon>
        <taxon>Chromatiaceae</taxon>
        <taxon>Candidatus Nitrosoglobus</taxon>
    </lineage>
</organism>
<reference evidence="1 2" key="1">
    <citation type="journal article" date="2017" name="ISME J.">
        <title>An acid-tolerant ammonia-oxidizing ?-proteobacterium from soil.</title>
        <authorList>
            <person name="Hayatsu M."/>
            <person name="Tago K."/>
            <person name="Uchiyama I."/>
            <person name="Toyoda A."/>
            <person name="Wang Y."/>
            <person name="Shimomura Y."/>
            <person name="Okubo T."/>
            <person name="Kurisu F."/>
            <person name="Hirono Y."/>
            <person name="Nonaka K."/>
            <person name="Akiyama H."/>
            <person name="Itoh T."/>
            <person name="Takami H."/>
        </authorList>
    </citation>
    <scope>NUCLEOTIDE SEQUENCE [LARGE SCALE GENOMIC DNA]</scope>
    <source>
        <strain evidence="1 2">TAO100</strain>
    </source>
</reference>
<evidence type="ECO:0000313" key="2">
    <source>
        <dbReference type="Proteomes" id="UP000243679"/>
    </source>
</evidence>
<protein>
    <submittedName>
        <fullName evidence="1">Hypothetical conserved protein</fullName>
    </submittedName>
</protein>
<keyword evidence="2" id="KW-1185">Reference proteome</keyword>
<proteinExistence type="predicted"/>
<dbReference type="KEGG" id="ntt:TAO_1772"/>